<dbReference type="InterPro" id="IPR017452">
    <property type="entry name" value="GPCR_Rhodpsn_7TM"/>
</dbReference>
<keyword evidence="2" id="KW-0812">Transmembrane</keyword>
<feature type="domain" description="G-protein coupled receptors family 1 profile" evidence="5">
    <location>
        <begin position="252"/>
        <end position="288"/>
    </location>
</feature>
<reference evidence="6" key="1">
    <citation type="journal article" date="2012" name="Nature">
        <title>The oyster genome reveals stress adaptation and complexity of shell formation.</title>
        <authorList>
            <person name="Zhang G."/>
            <person name="Fang X."/>
            <person name="Guo X."/>
            <person name="Li L."/>
            <person name="Luo R."/>
            <person name="Xu F."/>
            <person name="Yang P."/>
            <person name="Zhang L."/>
            <person name="Wang X."/>
            <person name="Qi H."/>
            <person name="Xiong Z."/>
            <person name="Que H."/>
            <person name="Xie Y."/>
            <person name="Holland P.W."/>
            <person name="Paps J."/>
            <person name="Zhu Y."/>
            <person name="Wu F."/>
            <person name="Chen Y."/>
            <person name="Wang J."/>
            <person name="Peng C."/>
            <person name="Meng J."/>
            <person name="Yang L."/>
            <person name="Liu J."/>
            <person name="Wen B."/>
            <person name="Zhang N."/>
            <person name="Huang Z."/>
            <person name="Zhu Q."/>
            <person name="Feng Y."/>
            <person name="Mount A."/>
            <person name="Hedgecock D."/>
            <person name="Xu Z."/>
            <person name="Liu Y."/>
            <person name="Domazet-Loso T."/>
            <person name="Du Y."/>
            <person name="Sun X."/>
            <person name="Zhang S."/>
            <person name="Liu B."/>
            <person name="Cheng P."/>
            <person name="Jiang X."/>
            <person name="Li J."/>
            <person name="Fan D."/>
            <person name="Wang W."/>
            <person name="Fu W."/>
            <person name="Wang T."/>
            <person name="Wang B."/>
            <person name="Zhang J."/>
            <person name="Peng Z."/>
            <person name="Li Y."/>
            <person name="Li N."/>
            <person name="Wang J."/>
            <person name="Chen M."/>
            <person name="He Y."/>
            <person name="Tan F."/>
            <person name="Song X."/>
            <person name="Zheng Q."/>
            <person name="Huang R."/>
            <person name="Yang H."/>
            <person name="Du X."/>
            <person name="Chen L."/>
            <person name="Yang M."/>
            <person name="Gaffney P.M."/>
            <person name="Wang S."/>
            <person name="Luo L."/>
            <person name="She Z."/>
            <person name="Ming Y."/>
            <person name="Huang W."/>
            <person name="Zhang S."/>
            <person name="Huang B."/>
            <person name="Zhang Y."/>
            <person name="Qu T."/>
            <person name="Ni P."/>
            <person name="Miao G."/>
            <person name="Wang J."/>
            <person name="Wang Q."/>
            <person name="Steinberg C.E."/>
            <person name="Wang H."/>
            <person name="Li N."/>
            <person name="Qian L."/>
            <person name="Zhang G."/>
            <person name="Li Y."/>
            <person name="Yang H."/>
            <person name="Liu X."/>
            <person name="Wang J."/>
            <person name="Yin Y."/>
            <person name="Wang J."/>
        </authorList>
    </citation>
    <scope>NUCLEOTIDE SEQUENCE [LARGE SCALE GENOMIC DNA]</scope>
    <source>
        <strain evidence="6">05x7-T-G4-1.051#20</strain>
    </source>
</reference>
<dbReference type="HOGENOM" id="CLU_967240_0_0_1"/>
<dbReference type="AlphaFoldDB" id="K1QWL9"/>
<keyword evidence="4" id="KW-0472">Membrane</keyword>
<sequence>MCEEEIRRRYRFTKESIKQIVDMIDPIIGPKTKRSQALSTEFQTTKGTNTGSIAEKKFDFHLVKIVHWDKTQYKGKYVVFSQQCDNGQPLPNVFCGRGPSRQDCPSGYFCNIDPTDRFAVCCPERAPPIATCDIGKPLPNVFCGRGPNRQDCPSGYFCKIDPVDRFAICCKTNIDNEPKCQIGVPLRNVFCGRGPNRQNCPRGYSCNIHPADRYAVCCRNKRKLCIRKTRSTMANTYVVIAASVLVCIGLIGNSITVCFVALSKRLHTPTYVQIGCLAVSDLLASISV</sequence>
<dbReference type="EMBL" id="JH818223">
    <property type="protein sequence ID" value="EKC41312.1"/>
    <property type="molecule type" value="Genomic_DNA"/>
</dbReference>
<evidence type="ECO:0000256" key="2">
    <source>
        <dbReference type="ARBA" id="ARBA00022692"/>
    </source>
</evidence>
<evidence type="ECO:0000313" key="6">
    <source>
        <dbReference type="EMBL" id="EKC41312.1"/>
    </source>
</evidence>
<dbReference type="SMART" id="SM00289">
    <property type="entry name" value="WR1"/>
    <property type="match status" value="3"/>
</dbReference>
<accession>K1QWL9</accession>
<evidence type="ECO:0000256" key="3">
    <source>
        <dbReference type="ARBA" id="ARBA00022989"/>
    </source>
</evidence>
<dbReference type="InterPro" id="IPR006150">
    <property type="entry name" value="Cys_repeat_1"/>
</dbReference>
<evidence type="ECO:0000256" key="1">
    <source>
        <dbReference type="ARBA" id="ARBA00004370"/>
    </source>
</evidence>
<dbReference type="PROSITE" id="PS50262">
    <property type="entry name" value="G_PROTEIN_RECEP_F1_2"/>
    <property type="match status" value="1"/>
</dbReference>
<dbReference type="InterPro" id="IPR028150">
    <property type="entry name" value="Lustrin_cystein"/>
</dbReference>
<proteinExistence type="predicted"/>
<evidence type="ECO:0000259" key="5">
    <source>
        <dbReference type="PROSITE" id="PS50262"/>
    </source>
</evidence>
<keyword evidence="3" id="KW-1133">Transmembrane helix</keyword>
<dbReference type="CDD" id="cd00637">
    <property type="entry name" value="7tm_classA_rhodopsin-like"/>
    <property type="match status" value="1"/>
</dbReference>
<dbReference type="GO" id="GO:0016020">
    <property type="term" value="C:membrane"/>
    <property type="evidence" value="ECO:0007669"/>
    <property type="project" value="UniProtKB-SubCell"/>
</dbReference>
<dbReference type="InParanoid" id="K1QWL9"/>
<dbReference type="Gene3D" id="1.20.1070.10">
    <property type="entry name" value="Rhodopsin 7-helix transmembrane proteins"/>
    <property type="match status" value="1"/>
</dbReference>
<gene>
    <name evidence="6" type="ORF">CGI_10019179</name>
</gene>
<evidence type="ECO:0000256" key="4">
    <source>
        <dbReference type="ARBA" id="ARBA00023136"/>
    </source>
</evidence>
<dbReference type="SUPFAM" id="SSF81321">
    <property type="entry name" value="Family A G protein-coupled receptor-like"/>
    <property type="match status" value="1"/>
</dbReference>
<name>K1QWL9_MAGGI</name>
<protein>
    <recommendedName>
        <fullName evidence="5">G-protein coupled receptors family 1 profile domain-containing protein</fullName>
    </recommendedName>
</protein>
<dbReference type="Pfam" id="PF14625">
    <property type="entry name" value="Lustrin_cystein"/>
    <property type="match status" value="3"/>
</dbReference>
<organism evidence="6">
    <name type="scientific">Magallana gigas</name>
    <name type="common">Pacific oyster</name>
    <name type="synonym">Crassostrea gigas</name>
    <dbReference type="NCBI Taxonomy" id="29159"/>
    <lineage>
        <taxon>Eukaryota</taxon>
        <taxon>Metazoa</taxon>
        <taxon>Spiralia</taxon>
        <taxon>Lophotrochozoa</taxon>
        <taxon>Mollusca</taxon>
        <taxon>Bivalvia</taxon>
        <taxon>Autobranchia</taxon>
        <taxon>Pteriomorphia</taxon>
        <taxon>Ostreida</taxon>
        <taxon>Ostreoidea</taxon>
        <taxon>Ostreidae</taxon>
        <taxon>Magallana</taxon>
    </lineage>
</organism>
<comment type="subcellular location">
    <subcellularLocation>
        <location evidence="1">Membrane</location>
    </subcellularLocation>
</comment>